<name>A0ABY3PLH6_9CYAN</name>
<protein>
    <submittedName>
        <fullName evidence="5">Insulinase family protein</fullName>
    </submittedName>
</protein>
<comment type="similarity">
    <text evidence="1 2">Belongs to the peptidase M16 family.</text>
</comment>
<dbReference type="InterPro" id="IPR011249">
    <property type="entry name" value="Metalloenz_LuxS/M16"/>
</dbReference>
<keyword evidence="6" id="KW-1185">Reference proteome</keyword>
<proteinExistence type="inferred from homology"/>
<dbReference type="Pfam" id="PF05193">
    <property type="entry name" value="Peptidase_M16_C"/>
    <property type="match status" value="1"/>
</dbReference>
<dbReference type="PANTHER" id="PTHR11851">
    <property type="entry name" value="METALLOPROTEASE"/>
    <property type="match status" value="1"/>
</dbReference>
<dbReference type="RefSeq" id="WP_230841483.1">
    <property type="nucleotide sequence ID" value="NZ_CP063845.1"/>
</dbReference>
<evidence type="ECO:0000259" key="4">
    <source>
        <dbReference type="Pfam" id="PF05193"/>
    </source>
</evidence>
<dbReference type="InterPro" id="IPR011765">
    <property type="entry name" value="Pept_M16_N"/>
</dbReference>
<feature type="domain" description="Peptidase M16 N-terminal" evidence="3">
    <location>
        <begin position="26"/>
        <end position="171"/>
    </location>
</feature>
<dbReference type="InterPro" id="IPR050361">
    <property type="entry name" value="MPP/UQCRC_Complex"/>
</dbReference>
<gene>
    <name evidence="5" type="ORF">ISF26_22240</name>
</gene>
<dbReference type="Gene3D" id="3.30.830.10">
    <property type="entry name" value="Metalloenzyme, LuxS/M16 peptidase-like"/>
    <property type="match status" value="2"/>
</dbReference>
<dbReference type="InterPro" id="IPR001431">
    <property type="entry name" value="Pept_M16_Zn_BS"/>
</dbReference>
<evidence type="ECO:0000313" key="5">
    <source>
        <dbReference type="EMBL" id="UFP94428.1"/>
    </source>
</evidence>
<dbReference type="Pfam" id="PF00675">
    <property type="entry name" value="Peptidase_M16"/>
    <property type="match status" value="1"/>
</dbReference>
<feature type="domain" description="Peptidase M16 C-terminal" evidence="4">
    <location>
        <begin position="178"/>
        <end position="356"/>
    </location>
</feature>
<accession>A0ABY3PLH6</accession>
<evidence type="ECO:0000256" key="2">
    <source>
        <dbReference type="RuleBase" id="RU004447"/>
    </source>
</evidence>
<organism evidence="5 6">
    <name type="scientific">Gloeobacter morelensis MG652769</name>
    <dbReference type="NCBI Taxonomy" id="2781736"/>
    <lineage>
        <taxon>Bacteria</taxon>
        <taxon>Bacillati</taxon>
        <taxon>Cyanobacteriota</taxon>
        <taxon>Cyanophyceae</taxon>
        <taxon>Gloeobacterales</taxon>
        <taxon>Gloeobacteraceae</taxon>
        <taxon>Gloeobacter</taxon>
        <taxon>Gloeobacter morelensis</taxon>
    </lineage>
</organism>
<evidence type="ECO:0000313" key="6">
    <source>
        <dbReference type="Proteomes" id="UP001054846"/>
    </source>
</evidence>
<reference evidence="5 6" key="1">
    <citation type="journal article" date="2021" name="Genome Biol. Evol.">
        <title>Complete Genome Sequencing of a Novel Gloeobacter Species from a Waterfall Cave in Mexico.</title>
        <authorList>
            <person name="Saw J.H."/>
            <person name="Cardona T."/>
            <person name="Montejano G."/>
        </authorList>
    </citation>
    <scope>NUCLEOTIDE SEQUENCE [LARGE SCALE GENOMIC DNA]</scope>
    <source>
        <strain evidence="5">MG652769</strain>
    </source>
</reference>
<dbReference type="EMBL" id="CP063845">
    <property type="protein sequence ID" value="UFP94428.1"/>
    <property type="molecule type" value="Genomic_DNA"/>
</dbReference>
<dbReference type="SUPFAM" id="SSF63411">
    <property type="entry name" value="LuxS/MPP-like metallohydrolase"/>
    <property type="match status" value="2"/>
</dbReference>
<dbReference type="PANTHER" id="PTHR11851:SF49">
    <property type="entry name" value="MITOCHONDRIAL-PROCESSING PEPTIDASE SUBUNIT ALPHA"/>
    <property type="match status" value="1"/>
</dbReference>
<evidence type="ECO:0000259" key="3">
    <source>
        <dbReference type="Pfam" id="PF00675"/>
    </source>
</evidence>
<sequence>MIATTPASAEAFAGRIRILPNGLTLIVQQIPTAAAVTCDIWVRTGARTEPSQLSGVSHFLEHMIFKGTEKVGPGVFDSEIESRGGVTNAATSQDYTHYFITVANEHYEASLPYLAELVNAAAIPPAEYERERLVVLEEIRRSNDSPDRRAFEILTCTMYPEHPYSRPVLGTAESLLAMTADQMRAYHRERYQPANTTVVIVGGVPEEQMLAAAEALFAPLSEGPTGEVPTVPLPATPAPGVSTHVLARLEQPRLMLAWLGAAIEQIEDAIALDVLATVLSEGRTSRLVRSLREEKGWARSVNAYFMPQKHPGLFIVSAQADAEWLEPIEAEVRDQVRILANEPVPDGEFNRALRILRNDFIFSTEAPAQLASLYGYYSTVAKLDLALAYPELLQRVQPADLQRVAHRYLDPDRAVVLRLVPETP</sequence>
<dbReference type="PROSITE" id="PS00143">
    <property type="entry name" value="INSULINASE"/>
    <property type="match status" value="1"/>
</dbReference>
<evidence type="ECO:0000256" key="1">
    <source>
        <dbReference type="ARBA" id="ARBA00007261"/>
    </source>
</evidence>
<dbReference type="Proteomes" id="UP001054846">
    <property type="component" value="Chromosome"/>
</dbReference>
<dbReference type="InterPro" id="IPR007863">
    <property type="entry name" value="Peptidase_M16_C"/>
</dbReference>